<sequence length="167" mass="18350">MTVCRGVRGAITVQQDTRDEVLSATRQLLALMIRRNGIDAADVASAIFTVTRDIESEFPALAARQLGWLEVPLLCGYEVSVEGSLPRCIRVLIHWNTDLPQADINHVYVRDAVRLRPDLNVLPPVDFEELERWISEHLCEDQSTAKSFPASQDPAAPGSDVKGASGA</sequence>
<dbReference type="NCBIfam" id="TIGR01796">
    <property type="entry name" value="CM_mono_aroH"/>
    <property type="match status" value="1"/>
</dbReference>
<accession>A0A5C5YG86</accession>
<dbReference type="FunFam" id="3.30.1330.40:FF:000014">
    <property type="entry name" value="Chorismate mutase AroH"/>
    <property type="match status" value="1"/>
</dbReference>
<comment type="catalytic activity">
    <reaction evidence="2">
        <text>chorismate = prephenate</text>
        <dbReference type="Rhea" id="RHEA:13897"/>
        <dbReference type="ChEBI" id="CHEBI:29748"/>
        <dbReference type="ChEBI" id="CHEBI:29934"/>
        <dbReference type="EC" id="5.4.99.5"/>
    </reaction>
</comment>
<keyword evidence="2" id="KW-0057">Aromatic amino acid biosynthesis</keyword>
<keyword evidence="2 4" id="KW-0413">Isomerase</keyword>
<dbReference type="OrthoDB" id="9802232at2"/>
<dbReference type="AlphaFoldDB" id="A0A5C5YG86"/>
<dbReference type="GO" id="GO:0008652">
    <property type="term" value="P:amino acid biosynthetic process"/>
    <property type="evidence" value="ECO:0007669"/>
    <property type="project" value="UniProtKB-UniRule"/>
</dbReference>
<dbReference type="EC" id="5.4.99.5" evidence="1 2"/>
<dbReference type="Gene3D" id="3.30.1330.40">
    <property type="entry name" value="RutC-like"/>
    <property type="match status" value="1"/>
</dbReference>
<dbReference type="RefSeq" id="WP_145293556.1">
    <property type="nucleotide sequence ID" value="NZ_CP036319.1"/>
</dbReference>
<keyword evidence="2" id="KW-0028">Amino-acid biosynthesis</keyword>
<dbReference type="Proteomes" id="UP000317238">
    <property type="component" value="Unassembled WGS sequence"/>
</dbReference>
<dbReference type="PANTHER" id="PTHR21164:SF0">
    <property type="entry name" value="CHORISMATE MUTASE AROH"/>
    <property type="match status" value="1"/>
</dbReference>
<evidence type="ECO:0000256" key="1">
    <source>
        <dbReference type="NCBIfam" id="TIGR01796"/>
    </source>
</evidence>
<dbReference type="InterPro" id="IPR008243">
    <property type="entry name" value="Chorismate_mutase_AroH"/>
</dbReference>
<dbReference type="CDD" id="cd02185">
    <property type="entry name" value="AroH"/>
    <property type="match status" value="1"/>
</dbReference>
<gene>
    <name evidence="4" type="primary">aroH</name>
    <name evidence="4" type="ORF">Pan14r_45400</name>
</gene>
<dbReference type="GO" id="GO:0009073">
    <property type="term" value="P:aromatic amino acid family biosynthetic process"/>
    <property type="evidence" value="ECO:0007669"/>
    <property type="project" value="UniProtKB-UniRule"/>
</dbReference>
<feature type="region of interest" description="Disordered" evidence="3">
    <location>
        <begin position="144"/>
        <end position="167"/>
    </location>
</feature>
<organism evidence="4 5">
    <name type="scientific">Crateriforma conspicua</name>
    <dbReference type="NCBI Taxonomy" id="2527996"/>
    <lineage>
        <taxon>Bacteria</taxon>
        <taxon>Pseudomonadati</taxon>
        <taxon>Planctomycetota</taxon>
        <taxon>Planctomycetia</taxon>
        <taxon>Planctomycetales</taxon>
        <taxon>Planctomycetaceae</taxon>
        <taxon>Crateriforma</taxon>
    </lineage>
</organism>
<dbReference type="GO" id="GO:0046417">
    <property type="term" value="P:chorismate metabolic process"/>
    <property type="evidence" value="ECO:0007669"/>
    <property type="project" value="TreeGrafter"/>
</dbReference>
<evidence type="ECO:0000313" key="4">
    <source>
        <dbReference type="EMBL" id="TWT72222.1"/>
    </source>
</evidence>
<evidence type="ECO:0000313" key="5">
    <source>
        <dbReference type="Proteomes" id="UP000317238"/>
    </source>
</evidence>
<dbReference type="SUPFAM" id="SSF55298">
    <property type="entry name" value="YjgF-like"/>
    <property type="match status" value="1"/>
</dbReference>
<dbReference type="InterPro" id="IPR035959">
    <property type="entry name" value="RutC-like_sf"/>
</dbReference>
<dbReference type="PANTHER" id="PTHR21164">
    <property type="entry name" value="CHORISMATE MUTASE"/>
    <property type="match status" value="1"/>
</dbReference>
<reference evidence="4 5" key="1">
    <citation type="submission" date="2019-02" db="EMBL/GenBank/DDBJ databases">
        <title>Deep-cultivation of Planctomycetes and their phenomic and genomic characterization uncovers novel biology.</title>
        <authorList>
            <person name="Wiegand S."/>
            <person name="Jogler M."/>
            <person name="Boedeker C."/>
            <person name="Pinto D."/>
            <person name="Vollmers J."/>
            <person name="Rivas-Marin E."/>
            <person name="Kohn T."/>
            <person name="Peeters S.H."/>
            <person name="Heuer A."/>
            <person name="Rast P."/>
            <person name="Oberbeckmann S."/>
            <person name="Bunk B."/>
            <person name="Jeske O."/>
            <person name="Meyerdierks A."/>
            <person name="Storesund J.E."/>
            <person name="Kallscheuer N."/>
            <person name="Luecker S."/>
            <person name="Lage O.M."/>
            <person name="Pohl T."/>
            <person name="Merkel B.J."/>
            <person name="Hornburger P."/>
            <person name="Mueller R.-W."/>
            <person name="Bruemmer F."/>
            <person name="Labrenz M."/>
            <person name="Spormann A.M."/>
            <person name="Op Den Camp H."/>
            <person name="Overmann J."/>
            <person name="Amann R."/>
            <person name="Jetten M.S.M."/>
            <person name="Mascher T."/>
            <person name="Medema M.H."/>
            <person name="Devos D.P."/>
            <person name="Kaster A.-K."/>
            <person name="Ovreas L."/>
            <person name="Rohde M."/>
            <person name="Galperin M.Y."/>
            <person name="Jogler C."/>
        </authorList>
    </citation>
    <scope>NUCLEOTIDE SEQUENCE [LARGE SCALE GENOMIC DNA]</scope>
    <source>
        <strain evidence="4 5">Pan14r</strain>
    </source>
</reference>
<evidence type="ECO:0000256" key="3">
    <source>
        <dbReference type="SAM" id="MobiDB-lite"/>
    </source>
</evidence>
<dbReference type="EMBL" id="SJPL01000001">
    <property type="protein sequence ID" value="TWT72222.1"/>
    <property type="molecule type" value="Genomic_DNA"/>
</dbReference>
<dbReference type="PROSITE" id="PS51167">
    <property type="entry name" value="CHORISMATE_MUT_1"/>
    <property type="match status" value="1"/>
</dbReference>
<dbReference type="Pfam" id="PF07736">
    <property type="entry name" value="CM_1"/>
    <property type="match status" value="1"/>
</dbReference>
<keyword evidence="5" id="KW-1185">Reference proteome</keyword>
<evidence type="ECO:0000256" key="2">
    <source>
        <dbReference type="PROSITE-ProRule" id="PRU00514"/>
    </source>
</evidence>
<proteinExistence type="predicted"/>
<dbReference type="GO" id="GO:0004106">
    <property type="term" value="F:chorismate mutase activity"/>
    <property type="evidence" value="ECO:0007669"/>
    <property type="project" value="UniProtKB-UniRule"/>
</dbReference>
<protein>
    <recommendedName>
        <fullName evidence="1 2">chorismate mutase</fullName>
        <ecNumber evidence="1 2">5.4.99.5</ecNumber>
    </recommendedName>
</protein>
<name>A0A5C5YG86_9PLAN</name>
<comment type="caution">
    <text evidence="4">The sequence shown here is derived from an EMBL/GenBank/DDBJ whole genome shotgun (WGS) entry which is preliminary data.</text>
</comment>